<keyword evidence="1" id="KW-0732">Signal</keyword>
<evidence type="ECO:0000313" key="3">
    <source>
        <dbReference type="Proteomes" id="UP001162480"/>
    </source>
</evidence>
<dbReference type="AlphaFoldDB" id="A0AA36FMH4"/>
<proteinExistence type="predicted"/>
<feature type="chain" id="PRO_5041449340" evidence="1">
    <location>
        <begin position="18"/>
        <end position="238"/>
    </location>
</feature>
<keyword evidence="3" id="KW-1185">Reference proteome</keyword>
<protein>
    <submittedName>
        <fullName evidence="2">Uncharacterized protein</fullName>
    </submittedName>
</protein>
<sequence>MEVTLLTLTTILAVTSGLGIKEANYKRLEPGYSYDYIETPLTQQQFPTARSLLECALIALQRQSEVFTYNSVSRVCKNYTPKDIMTVVNKTNINEIAFYRYANMEFHDFRIGLEVKLVVYKNQTAVVNMVFDGRNTSIESWFSREKLKSSPWSDVFSASVNLFSMEGFHGRRRFYMSSLHNECGGDSGWFMVVQSSYCPFEEILPAPVIFYSPENLQVIWNDNSETADSMAIFIRLNL</sequence>
<evidence type="ECO:0000256" key="1">
    <source>
        <dbReference type="SAM" id="SignalP"/>
    </source>
</evidence>
<reference evidence="2" key="1">
    <citation type="submission" date="2023-08" db="EMBL/GenBank/DDBJ databases">
        <authorList>
            <person name="Alioto T."/>
            <person name="Alioto T."/>
            <person name="Gomez Garrido J."/>
        </authorList>
    </citation>
    <scope>NUCLEOTIDE SEQUENCE</scope>
</reference>
<dbReference type="EMBL" id="OX597841">
    <property type="protein sequence ID" value="CAI9742324.1"/>
    <property type="molecule type" value="Genomic_DNA"/>
</dbReference>
<evidence type="ECO:0000313" key="2">
    <source>
        <dbReference type="EMBL" id="CAI9742324.1"/>
    </source>
</evidence>
<organism evidence="2 3">
    <name type="scientific">Octopus vulgaris</name>
    <name type="common">Common octopus</name>
    <dbReference type="NCBI Taxonomy" id="6645"/>
    <lineage>
        <taxon>Eukaryota</taxon>
        <taxon>Metazoa</taxon>
        <taxon>Spiralia</taxon>
        <taxon>Lophotrochozoa</taxon>
        <taxon>Mollusca</taxon>
        <taxon>Cephalopoda</taxon>
        <taxon>Coleoidea</taxon>
        <taxon>Octopodiformes</taxon>
        <taxon>Octopoda</taxon>
        <taxon>Incirrata</taxon>
        <taxon>Octopodidae</taxon>
        <taxon>Octopus</taxon>
    </lineage>
</organism>
<name>A0AA36FMH4_OCTVU</name>
<feature type="signal peptide" evidence="1">
    <location>
        <begin position="1"/>
        <end position="17"/>
    </location>
</feature>
<accession>A0AA36FMH4</accession>
<gene>
    <name evidence="2" type="ORF">OCTVUL_1B015460</name>
</gene>
<dbReference type="Proteomes" id="UP001162480">
    <property type="component" value="Chromosome 28"/>
</dbReference>